<reference evidence="1 2" key="1">
    <citation type="journal article" date="2022" name="bioRxiv">
        <title>Genomics of Preaxostyla Flagellates Illuminates Evolutionary Transitions and the Path Towards Mitochondrial Loss.</title>
        <authorList>
            <person name="Novak L.V.F."/>
            <person name="Treitli S.C."/>
            <person name="Pyrih J."/>
            <person name="Halakuc P."/>
            <person name="Pipaliya S.V."/>
            <person name="Vacek V."/>
            <person name="Brzon O."/>
            <person name="Soukal P."/>
            <person name="Eme L."/>
            <person name="Dacks J.B."/>
            <person name="Karnkowska A."/>
            <person name="Elias M."/>
            <person name="Hampl V."/>
        </authorList>
    </citation>
    <scope>NUCLEOTIDE SEQUENCE [LARGE SCALE GENOMIC DNA]</scope>
    <source>
        <strain evidence="1">NAU3</strain>
        <tissue evidence="1">Gut</tissue>
    </source>
</reference>
<keyword evidence="2" id="KW-1185">Reference proteome</keyword>
<proteinExistence type="predicted"/>
<name>A0ABQ9WPW4_9EUKA</name>
<dbReference type="Proteomes" id="UP001281761">
    <property type="component" value="Unassembled WGS sequence"/>
</dbReference>
<organism evidence="1 2">
    <name type="scientific">Blattamonas nauphoetae</name>
    <dbReference type="NCBI Taxonomy" id="2049346"/>
    <lineage>
        <taxon>Eukaryota</taxon>
        <taxon>Metamonada</taxon>
        <taxon>Preaxostyla</taxon>
        <taxon>Oxymonadida</taxon>
        <taxon>Blattamonas</taxon>
    </lineage>
</organism>
<comment type="caution">
    <text evidence="1">The sequence shown here is derived from an EMBL/GenBank/DDBJ whole genome shotgun (WGS) entry which is preliminary data.</text>
</comment>
<sequence length="667" mass="69459">MSCSVSHSGTTSTVTITTVNAVSGVMGVLLSGGLVPRLVFVSFGSGGSTTGTGTTTTAVLPSSKTYSLEAAVLAGFQQDSPLFGAGAVLSTSNTTKIDLEGLKLVSGSYSMLVKDASGTQTNVSLTLSSSTKLSTTVSLYPISSAKLKYGTKYTVTSVLRGASDLAVNDGLSFTTPTEPARIVGIWGKLDASGNTTSITLRGRQIGTGSYTVRLNSESGPSFPISFSDGLSDERNSSVAPVSIFGDSPVLSFGVTYTLFSVTLTSSPSTSLLIDASPNSFEIAQPSRITGIEIGRLSDALKTEATLTLAGEGLKPNTDYTISLSGHPTSPSSMGANTEADKRTITIRTGSSIPIESGSKTIKLYPHDSAELLFGYEYSVDSVCLDGSTLLQNSGLSFLAPSEPARLSSIESCLLTDPKDGVIVIVEGFALKEDTTLMIVKSSDEDEIVSDGEIEVKTSSECWIRFKVCWAENTTHLEFLKTYTLTAVRSGSNELIITPELCFTVPSGPIVTSISAPSTCSSSSFSVDLVGTDLPIESGFKVELVGGLSFVVDFSSSTTGNGTISASLPGQLQFDTSYSVESVTKGDRKMKCESVSFKTPVGPTLVDVKAALNASNINNVIVTLESLRMPVGEMTLTVEEGSSKPIALTVSFDSSEAGSVEVVVFLAC</sequence>
<evidence type="ECO:0000313" key="2">
    <source>
        <dbReference type="Proteomes" id="UP001281761"/>
    </source>
</evidence>
<protein>
    <submittedName>
        <fullName evidence="1">Uncharacterized protein</fullName>
    </submittedName>
</protein>
<gene>
    <name evidence="1" type="ORF">BLNAU_23562</name>
</gene>
<dbReference type="EMBL" id="JARBJD010000493">
    <property type="protein sequence ID" value="KAK2941527.1"/>
    <property type="molecule type" value="Genomic_DNA"/>
</dbReference>
<accession>A0ABQ9WPW4</accession>
<evidence type="ECO:0000313" key="1">
    <source>
        <dbReference type="EMBL" id="KAK2941527.1"/>
    </source>
</evidence>